<feature type="chain" id="PRO_5046073409" evidence="6">
    <location>
        <begin position="24"/>
        <end position="538"/>
    </location>
</feature>
<evidence type="ECO:0000259" key="8">
    <source>
        <dbReference type="Pfam" id="PF14322"/>
    </source>
</evidence>
<dbReference type="Pfam" id="PF14322">
    <property type="entry name" value="SusD-like_3"/>
    <property type="match status" value="1"/>
</dbReference>
<keyword evidence="10" id="KW-1185">Reference proteome</keyword>
<sequence>MKRIIRYLLTPVLLISVLSSCHKIDVPITTELTPNVFPQNDAQYTQAIGPVYTALRSDFGVAYWFEQSLSSDEAIMPARGGNWYDNQNYRMLHYHDWNRDHGFTSTCWNYLSRLIGTSNQAISILRQTMPEGASKNSNISELRTMRAMGYYMMMDLFGNLPLDTLYGDFKPRANVPRAEVFNFIESEVKAALPYLNPAAGVTTYGRANRYTAFALLAKMYLNAEYYTGTARYNDAIIACDSIIQSGRYALEPRSSYLRMFYPNNGPQMKEFIFAIPFDPTALPSPGTNGMMYRARYDVPRSMRTKYSLPYTPEGPESTLPEFYAHFNDPGDVRNGMWLTGLQYNHAGQPIIVNTTKKGYDFTYTGSDGSAAYAYHVNLTPNIVLRLNAATFDVGNDEIGWNMGYRCNKFYPDSTSISRNQNNDMPIFRYSDILLMKAESILRGGTATLGHTALSLANMLRAERSTSAPLATVNLDYIYTERAREFVHETWHRNDMIRFGKFEGAWGFKTNNETYRRIFPIPTNAFVLNPMLIQNPGYQ</sequence>
<feature type="signal peptide" evidence="6">
    <location>
        <begin position="1"/>
        <end position="23"/>
    </location>
</feature>
<dbReference type="RefSeq" id="WP_237868466.1">
    <property type="nucleotide sequence ID" value="NZ_JAKLTR010000002.1"/>
</dbReference>
<accession>A0ABS9KLN6</accession>
<comment type="similarity">
    <text evidence="2">Belongs to the SusD family.</text>
</comment>
<name>A0ABS9KLN6_9BACT</name>
<evidence type="ECO:0000256" key="6">
    <source>
        <dbReference type="SAM" id="SignalP"/>
    </source>
</evidence>
<reference evidence="9" key="1">
    <citation type="submission" date="2022-01" db="EMBL/GenBank/DDBJ databases">
        <authorList>
            <person name="Jo J.-H."/>
            <person name="Im W.-T."/>
        </authorList>
    </citation>
    <scope>NUCLEOTIDE SEQUENCE</scope>
    <source>
        <strain evidence="9">NA20</strain>
    </source>
</reference>
<dbReference type="InterPro" id="IPR012944">
    <property type="entry name" value="SusD_RagB_dom"/>
</dbReference>
<evidence type="ECO:0000256" key="1">
    <source>
        <dbReference type="ARBA" id="ARBA00004442"/>
    </source>
</evidence>
<evidence type="ECO:0000256" key="2">
    <source>
        <dbReference type="ARBA" id="ARBA00006275"/>
    </source>
</evidence>
<organism evidence="9 10">
    <name type="scientific">Terrimonas ginsenosidimutans</name>
    <dbReference type="NCBI Taxonomy" id="2908004"/>
    <lineage>
        <taxon>Bacteria</taxon>
        <taxon>Pseudomonadati</taxon>
        <taxon>Bacteroidota</taxon>
        <taxon>Chitinophagia</taxon>
        <taxon>Chitinophagales</taxon>
        <taxon>Chitinophagaceae</taxon>
        <taxon>Terrimonas</taxon>
    </lineage>
</organism>
<evidence type="ECO:0000256" key="5">
    <source>
        <dbReference type="ARBA" id="ARBA00023237"/>
    </source>
</evidence>
<feature type="domain" description="SusD-like N-terminal" evidence="8">
    <location>
        <begin position="71"/>
        <end position="221"/>
    </location>
</feature>
<dbReference type="InterPro" id="IPR011990">
    <property type="entry name" value="TPR-like_helical_dom_sf"/>
</dbReference>
<gene>
    <name evidence="9" type="ORF">LZZ85_03060</name>
</gene>
<dbReference type="Gene3D" id="1.25.40.390">
    <property type="match status" value="1"/>
</dbReference>
<keyword evidence="4" id="KW-0472">Membrane</keyword>
<evidence type="ECO:0000256" key="3">
    <source>
        <dbReference type="ARBA" id="ARBA00022729"/>
    </source>
</evidence>
<proteinExistence type="inferred from homology"/>
<evidence type="ECO:0000259" key="7">
    <source>
        <dbReference type="Pfam" id="PF07980"/>
    </source>
</evidence>
<evidence type="ECO:0000313" key="9">
    <source>
        <dbReference type="EMBL" id="MCG2613237.1"/>
    </source>
</evidence>
<dbReference type="InterPro" id="IPR033985">
    <property type="entry name" value="SusD-like_N"/>
</dbReference>
<dbReference type="SUPFAM" id="SSF48452">
    <property type="entry name" value="TPR-like"/>
    <property type="match status" value="1"/>
</dbReference>
<dbReference type="Proteomes" id="UP001165367">
    <property type="component" value="Unassembled WGS sequence"/>
</dbReference>
<dbReference type="EMBL" id="JAKLTR010000002">
    <property type="protein sequence ID" value="MCG2613237.1"/>
    <property type="molecule type" value="Genomic_DNA"/>
</dbReference>
<comment type="caution">
    <text evidence="9">The sequence shown here is derived from an EMBL/GenBank/DDBJ whole genome shotgun (WGS) entry which is preliminary data.</text>
</comment>
<evidence type="ECO:0000313" key="10">
    <source>
        <dbReference type="Proteomes" id="UP001165367"/>
    </source>
</evidence>
<evidence type="ECO:0000256" key="4">
    <source>
        <dbReference type="ARBA" id="ARBA00023136"/>
    </source>
</evidence>
<dbReference type="PROSITE" id="PS51257">
    <property type="entry name" value="PROKAR_LIPOPROTEIN"/>
    <property type="match status" value="1"/>
</dbReference>
<keyword evidence="3 6" id="KW-0732">Signal</keyword>
<keyword evidence="5" id="KW-0998">Cell outer membrane</keyword>
<feature type="domain" description="RagB/SusD" evidence="7">
    <location>
        <begin position="389"/>
        <end position="537"/>
    </location>
</feature>
<dbReference type="Pfam" id="PF07980">
    <property type="entry name" value="SusD_RagB"/>
    <property type="match status" value="1"/>
</dbReference>
<comment type="subcellular location">
    <subcellularLocation>
        <location evidence="1">Cell outer membrane</location>
    </subcellularLocation>
</comment>
<protein>
    <submittedName>
        <fullName evidence="9">RagB/SusD family nutrient uptake outer membrane protein</fullName>
    </submittedName>
</protein>